<dbReference type="STRING" id="2074.BG845_00822"/>
<protein>
    <recommendedName>
        <fullName evidence="3">Peptidoglycan binding domain protein</fullName>
    </recommendedName>
</protein>
<comment type="caution">
    <text evidence="1">The sequence shown here is derived from an EMBL/GenBank/DDBJ whole genome shotgun (WGS) entry which is preliminary data.</text>
</comment>
<evidence type="ECO:0008006" key="3">
    <source>
        <dbReference type="Google" id="ProtNLM"/>
    </source>
</evidence>
<evidence type="ECO:0000313" key="2">
    <source>
        <dbReference type="Proteomes" id="UP000194360"/>
    </source>
</evidence>
<dbReference type="PANTHER" id="PTHR39328:SF1">
    <property type="entry name" value="BLL2871 PROTEIN"/>
    <property type="match status" value="1"/>
</dbReference>
<evidence type="ECO:0000313" key="1">
    <source>
        <dbReference type="EMBL" id="OSY43217.1"/>
    </source>
</evidence>
<keyword evidence="2" id="KW-1185">Reference proteome</keyword>
<dbReference type="InterPro" id="IPR029055">
    <property type="entry name" value="Ntn_hydrolases_N"/>
</dbReference>
<proteinExistence type="predicted"/>
<gene>
    <name evidence="1" type="ORF">BG845_00822</name>
</gene>
<organism evidence="1 2">
    <name type="scientific">Pseudonocardia autotrophica</name>
    <name type="common">Amycolata autotrophica</name>
    <name type="synonym">Nocardia autotrophica</name>
    <dbReference type="NCBI Taxonomy" id="2074"/>
    <lineage>
        <taxon>Bacteria</taxon>
        <taxon>Bacillati</taxon>
        <taxon>Actinomycetota</taxon>
        <taxon>Actinomycetes</taxon>
        <taxon>Pseudonocardiales</taxon>
        <taxon>Pseudonocardiaceae</taxon>
        <taxon>Pseudonocardia</taxon>
    </lineage>
</organism>
<dbReference type="Proteomes" id="UP000194360">
    <property type="component" value="Unassembled WGS sequence"/>
</dbReference>
<dbReference type="SUPFAM" id="SSF56235">
    <property type="entry name" value="N-terminal nucleophile aminohydrolases (Ntn hydrolases)"/>
    <property type="match status" value="1"/>
</dbReference>
<dbReference type="InterPro" id="IPR010430">
    <property type="entry name" value="DUF1028"/>
</dbReference>
<dbReference type="EMBL" id="MIGB01000003">
    <property type="protein sequence ID" value="OSY43217.1"/>
    <property type="molecule type" value="Genomic_DNA"/>
</dbReference>
<dbReference type="AlphaFoldDB" id="A0A1Y2N806"/>
<dbReference type="OrthoDB" id="9790012at2"/>
<dbReference type="RefSeq" id="WP_085911135.1">
    <property type="nucleotide sequence ID" value="NZ_AP018920.1"/>
</dbReference>
<reference evidence="1 2" key="1">
    <citation type="submission" date="2016-09" db="EMBL/GenBank/DDBJ databases">
        <title>Pseudonocardia autotrophica DSM535, a candidate organism with high potential of specific P450 cytochromes.</title>
        <authorList>
            <person name="Grumaz C."/>
            <person name="Vainshtein Y."/>
            <person name="Kirstahler P."/>
            <person name="Sohn K."/>
        </authorList>
    </citation>
    <scope>NUCLEOTIDE SEQUENCE [LARGE SCALE GENOMIC DNA]</scope>
    <source>
        <strain evidence="1 2">DSM 535</strain>
    </source>
</reference>
<dbReference type="Gene3D" id="3.60.20.10">
    <property type="entry name" value="Glutamine Phosphoribosylpyrophosphate, subunit 1, domain 1"/>
    <property type="match status" value="1"/>
</dbReference>
<dbReference type="PANTHER" id="PTHR39328">
    <property type="entry name" value="BLL2871 PROTEIN"/>
    <property type="match status" value="1"/>
</dbReference>
<sequence>MTYSIVARCPRTGALGVAAQSHFFGVGRLVGWTEPGVGAAATQAFVEVAHGPGALDLIRSGAPAADAVGTLVAGDPDAGYRQLGVVDAAGGAASHTGDRCAPAAGGVTGDGVAVQGNMLGSAQVWPAMLDAYHGTSGELADRLLAAMVAAEAAGGDVRGSQSAMLKVVSGTRTDRPWEQTLVDLRVDDHPDPVGELGRLLPRQRAFDLIGGVIFERGLTLGPFTGVDAGELTDRLDGLARAAELLGPDNREADFWRALLMARSGDTDGARTLFTDLFRARPQLRGFLEGIAPLGFLEGTAFLDDAPDHSTGAPR</sequence>
<name>A0A1Y2N806_PSEAH</name>
<accession>A0A1Y2N806</accession>
<dbReference type="Pfam" id="PF06267">
    <property type="entry name" value="DUF1028"/>
    <property type="match status" value="1"/>
</dbReference>